<dbReference type="GO" id="GO:0043138">
    <property type="term" value="F:3'-5' DNA helicase activity"/>
    <property type="evidence" value="ECO:0007669"/>
    <property type="project" value="UniProtKB-EC"/>
</dbReference>
<evidence type="ECO:0000256" key="6">
    <source>
        <dbReference type="ARBA" id="ARBA00034808"/>
    </source>
</evidence>
<dbReference type="GO" id="GO:0000724">
    <property type="term" value="P:double-strand break repair via homologous recombination"/>
    <property type="evidence" value="ECO:0007669"/>
    <property type="project" value="TreeGrafter"/>
</dbReference>
<feature type="domain" description="Bromo" evidence="9">
    <location>
        <begin position="594"/>
        <end position="643"/>
    </location>
</feature>
<keyword evidence="4" id="KW-0413">Isomerase</keyword>
<accession>A0AAD7GBX2</accession>
<dbReference type="SUPFAM" id="SSF47370">
    <property type="entry name" value="Bromodomain"/>
    <property type="match status" value="1"/>
</dbReference>
<evidence type="ECO:0000259" key="9">
    <source>
        <dbReference type="PROSITE" id="PS50014"/>
    </source>
</evidence>
<evidence type="ECO:0000256" key="1">
    <source>
        <dbReference type="ARBA" id="ARBA00005446"/>
    </source>
</evidence>
<keyword evidence="2 7" id="KW-0103">Bromodomain</keyword>
<evidence type="ECO:0000256" key="8">
    <source>
        <dbReference type="SAM" id="MobiDB-lite"/>
    </source>
</evidence>
<dbReference type="GO" id="GO:0005737">
    <property type="term" value="C:cytoplasm"/>
    <property type="evidence" value="ECO:0007669"/>
    <property type="project" value="TreeGrafter"/>
</dbReference>
<dbReference type="InterPro" id="IPR027417">
    <property type="entry name" value="P-loop_NTPase"/>
</dbReference>
<dbReference type="PANTHER" id="PTHR13710">
    <property type="entry name" value="DNA HELICASE RECQ FAMILY MEMBER"/>
    <property type="match status" value="1"/>
</dbReference>
<keyword evidence="12" id="KW-1185">Reference proteome</keyword>
<dbReference type="Proteomes" id="UP001221757">
    <property type="component" value="Unassembled WGS sequence"/>
</dbReference>
<organism evidence="11 12">
    <name type="scientific">Mycena rosella</name>
    <name type="common">Pink bonnet</name>
    <name type="synonym">Agaricus rosellus</name>
    <dbReference type="NCBI Taxonomy" id="1033263"/>
    <lineage>
        <taxon>Eukaryota</taxon>
        <taxon>Fungi</taxon>
        <taxon>Dikarya</taxon>
        <taxon>Basidiomycota</taxon>
        <taxon>Agaricomycotina</taxon>
        <taxon>Agaricomycetes</taxon>
        <taxon>Agaricomycetidae</taxon>
        <taxon>Agaricales</taxon>
        <taxon>Marasmiineae</taxon>
        <taxon>Mycenaceae</taxon>
        <taxon>Mycena</taxon>
    </lineage>
</organism>
<dbReference type="PROSITE" id="PS50014">
    <property type="entry name" value="BROMODOMAIN_2"/>
    <property type="match status" value="1"/>
</dbReference>
<dbReference type="InterPro" id="IPR014001">
    <property type="entry name" value="Helicase_ATP-bd"/>
</dbReference>
<gene>
    <name evidence="11" type="ORF">B0H17DRAFT_1139919</name>
</gene>
<dbReference type="PROSITE" id="PS51192">
    <property type="entry name" value="HELICASE_ATP_BIND_1"/>
    <property type="match status" value="1"/>
</dbReference>
<dbReference type="GO" id="GO:0003677">
    <property type="term" value="F:DNA binding"/>
    <property type="evidence" value="ECO:0007669"/>
    <property type="project" value="UniProtKB-KW"/>
</dbReference>
<dbReference type="SMART" id="SM00297">
    <property type="entry name" value="BROMO"/>
    <property type="match status" value="1"/>
</dbReference>
<dbReference type="InterPro" id="IPR001487">
    <property type="entry name" value="Bromodomain"/>
</dbReference>
<dbReference type="SUPFAM" id="SSF52540">
    <property type="entry name" value="P-loop containing nucleoside triphosphate hydrolases"/>
    <property type="match status" value="1"/>
</dbReference>
<feature type="compositionally biased region" description="Acidic residues" evidence="8">
    <location>
        <begin position="342"/>
        <end position="351"/>
    </location>
</feature>
<proteinExistence type="inferred from homology"/>
<reference evidence="11" key="1">
    <citation type="submission" date="2023-03" db="EMBL/GenBank/DDBJ databases">
        <title>Massive genome expansion in bonnet fungi (Mycena s.s.) driven by repeated elements and novel gene families across ecological guilds.</title>
        <authorList>
            <consortium name="Lawrence Berkeley National Laboratory"/>
            <person name="Harder C.B."/>
            <person name="Miyauchi S."/>
            <person name="Viragh M."/>
            <person name="Kuo A."/>
            <person name="Thoen E."/>
            <person name="Andreopoulos B."/>
            <person name="Lu D."/>
            <person name="Skrede I."/>
            <person name="Drula E."/>
            <person name="Henrissat B."/>
            <person name="Morin E."/>
            <person name="Kohler A."/>
            <person name="Barry K."/>
            <person name="LaButti K."/>
            <person name="Morin E."/>
            <person name="Salamov A."/>
            <person name="Lipzen A."/>
            <person name="Mereny Z."/>
            <person name="Hegedus B."/>
            <person name="Baldrian P."/>
            <person name="Stursova M."/>
            <person name="Weitz H."/>
            <person name="Taylor A."/>
            <person name="Grigoriev I.V."/>
            <person name="Nagy L.G."/>
            <person name="Martin F."/>
            <person name="Kauserud H."/>
        </authorList>
    </citation>
    <scope>NUCLEOTIDE SEQUENCE</scope>
    <source>
        <strain evidence="11">CBHHK067</strain>
    </source>
</reference>
<dbReference type="GO" id="GO:0006325">
    <property type="term" value="P:chromatin organization"/>
    <property type="evidence" value="ECO:0007669"/>
    <property type="project" value="UniProtKB-ARBA"/>
</dbReference>
<dbReference type="GO" id="GO:0009378">
    <property type="term" value="F:four-way junction helicase activity"/>
    <property type="evidence" value="ECO:0007669"/>
    <property type="project" value="TreeGrafter"/>
</dbReference>
<keyword evidence="3" id="KW-0238">DNA-binding</keyword>
<comment type="similarity">
    <text evidence="1">Belongs to the helicase family. RecQ subfamily.</text>
</comment>
<dbReference type="InterPro" id="IPR036427">
    <property type="entry name" value="Bromodomain-like_sf"/>
</dbReference>
<evidence type="ECO:0000256" key="5">
    <source>
        <dbReference type="ARBA" id="ARBA00034617"/>
    </source>
</evidence>
<dbReference type="GO" id="GO:0005524">
    <property type="term" value="F:ATP binding"/>
    <property type="evidence" value="ECO:0007669"/>
    <property type="project" value="InterPro"/>
</dbReference>
<feature type="region of interest" description="Disordered" evidence="8">
    <location>
        <begin position="315"/>
        <end position="363"/>
    </location>
</feature>
<dbReference type="Pfam" id="PF00439">
    <property type="entry name" value="Bromodomain"/>
    <property type="match status" value="1"/>
</dbReference>
<evidence type="ECO:0000313" key="12">
    <source>
        <dbReference type="Proteomes" id="UP001221757"/>
    </source>
</evidence>
<comment type="caution">
    <text evidence="11">The sequence shown here is derived from an EMBL/GenBank/DDBJ whole genome shotgun (WGS) entry which is preliminary data.</text>
</comment>
<evidence type="ECO:0000256" key="4">
    <source>
        <dbReference type="ARBA" id="ARBA00023235"/>
    </source>
</evidence>
<evidence type="ECO:0000256" key="3">
    <source>
        <dbReference type="ARBA" id="ARBA00023125"/>
    </source>
</evidence>
<comment type="catalytic activity">
    <reaction evidence="5">
        <text>Couples ATP hydrolysis with the unwinding of duplex DNA by translocating in the 3'-5' direction.</text>
        <dbReference type="EC" id="5.6.2.4"/>
    </reaction>
</comment>
<dbReference type="Pfam" id="PF00270">
    <property type="entry name" value="DEAD"/>
    <property type="match status" value="1"/>
</dbReference>
<dbReference type="AlphaFoldDB" id="A0AAD7GBX2"/>
<protein>
    <recommendedName>
        <fullName evidence="6">DNA 3'-5' helicase</fullName>
        <ecNumber evidence="6">5.6.2.4</ecNumber>
    </recommendedName>
</protein>
<dbReference type="GO" id="GO:0005694">
    <property type="term" value="C:chromosome"/>
    <property type="evidence" value="ECO:0007669"/>
    <property type="project" value="TreeGrafter"/>
</dbReference>
<dbReference type="EMBL" id="JARKIE010000143">
    <property type="protein sequence ID" value="KAJ7676344.1"/>
    <property type="molecule type" value="Genomic_DNA"/>
</dbReference>
<dbReference type="PANTHER" id="PTHR13710:SF105">
    <property type="entry name" value="ATP-DEPENDENT DNA HELICASE Q1"/>
    <property type="match status" value="1"/>
</dbReference>
<dbReference type="Gene3D" id="3.40.50.300">
    <property type="entry name" value="P-loop containing nucleotide triphosphate hydrolases"/>
    <property type="match status" value="2"/>
</dbReference>
<dbReference type="EC" id="5.6.2.4" evidence="6"/>
<evidence type="ECO:0000313" key="11">
    <source>
        <dbReference type="EMBL" id="KAJ7676344.1"/>
    </source>
</evidence>
<name>A0AAD7GBX2_MYCRO</name>
<dbReference type="Gene3D" id="1.20.920.10">
    <property type="entry name" value="Bromodomain-like"/>
    <property type="match status" value="1"/>
</dbReference>
<feature type="domain" description="Helicase ATP-binding" evidence="10">
    <location>
        <begin position="28"/>
        <end position="193"/>
    </location>
</feature>
<sequence>MPHERSVRFFGIPCLDPHQEEAGQNVLKGITTLLDALFYHWQPGNTDEDCQKIVLVIGPLAVLMESQASKLNQKGVPAKAITSRSPNVDQLMTDLGQNKYRVGLVGLEMALSTEFHAKVLNQVKFTKNIICLVIDELHWICEWGSDNFRPEYREIVKLAACLSTGLPILGATATAPYHVIQDILLNLGLPADCACIQVSNEKLNVSLEARILQHKPDSIDATTAFEFYHCHIEKARKDIIQERIESGELRGVSATDALGLVILWMKPHTFLSLVQKIGCCMGDLALRGESVLFITKAMYMRCCVELELLQMDQEQTDEASALSDDESDGEQPPDRDNALENQDTEEEDEDDKSGLHPVRKHRHKGKIKPLSALELRDKHYFLEYITTTQCRHIPWNKFFGNKYKKRLNYPVPDGPCCDNCHPKKFPVETIVLVSGHQLKAGRKEKSPPELEVAVREKLNDVREQIVVADFPNENFLTGNVFISDDVVDTLAKRARLLTFVDTILQHTYWIFAQKYGDKVIAAIQDFLTDFPDLAKEVQETQVAKHAQRMLDAAAFKELRSKLVIVFDGCYDIVYLEMEATPAKIIFPDYYDGPNMIKNPISMKNIKTLSAKPTHYTSIGEYCAAWHLLFDNTRQYNMDGSQVYEDAEYLQKVFDCKLYMLSTIHNVPGHEQLPALHRLRLL</sequence>
<evidence type="ECO:0000256" key="2">
    <source>
        <dbReference type="ARBA" id="ARBA00023117"/>
    </source>
</evidence>
<dbReference type="InterPro" id="IPR011545">
    <property type="entry name" value="DEAD/DEAH_box_helicase_dom"/>
</dbReference>
<evidence type="ECO:0000259" key="10">
    <source>
        <dbReference type="PROSITE" id="PS51192"/>
    </source>
</evidence>
<evidence type="ECO:0000256" key="7">
    <source>
        <dbReference type="PROSITE-ProRule" id="PRU00035"/>
    </source>
</evidence>